<evidence type="ECO:0000256" key="1">
    <source>
        <dbReference type="ARBA" id="ARBA00008799"/>
    </source>
</evidence>
<dbReference type="Pfam" id="PF05116">
    <property type="entry name" value="S6PP"/>
    <property type="match status" value="1"/>
</dbReference>
<dbReference type="InterPro" id="IPR036412">
    <property type="entry name" value="HAD-like_sf"/>
</dbReference>
<sequence>MPRPRWIIADVGASVLDGLDHTPVEPLQSGLRAGWPGSDRVRAELRRFPVLRYQNGVPQDGRCSFFVRPEDLTLDITRAVEALGCGWVYSADRYLDVMPKGASKGSALSALARKQGWPMTTVLVAGDSRNDLSMFRIGAHGVAVGNSEAALVAALEGRESVRLPREPGAAGVLRALLDLGWVETAAPLVIGYHRPPVHRTPEGHWREPSSPNGILPTLRSLFSAGLDATWVTAAVVPEGERHSRVDGHGTEIPLSFLPLRPEQWRAYFHRACKEVLWPILMSQPDRLRFNPAAWRQYRTVNARFAERIANEAGPGGTVWLHDYNLWLVPGFLHRTRPDLRVGLFHHTPFPPPDVLAALPTAKEVRASLGLLDWAGFHTGTFAGNFRSFLQDEPRRPRIGVHPLGVDRDAIEAMARDRAPGVRRDDECRLVLSIERLDYTKAPVEKAEAIALLLERRPELRGRFRFRLVCAPPEPGITAYDATLRELRKRVAEVNDAWGRDGWLPIDYRPRPLSFSEVVDHYLAADVLWVASLQDGMNLTAKEFVAAQAAVGLSGVLVLSRHAGAAEELGKAAVLTDPCSPDDLADRLAQALDLTPAERHSRLTDLAARLGHRHPTLWAAEIIAAIRRP</sequence>
<dbReference type="PANTHER" id="PTHR10788:SF106">
    <property type="entry name" value="BCDNA.GH08860"/>
    <property type="match status" value="1"/>
</dbReference>
<dbReference type="Gene3D" id="3.40.50.1000">
    <property type="entry name" value="HAD superfamily/HAD-like"/>
    <property type="match status" value="1"/>
</dbReference>
<organism evidence="3 4">
    <name type="scientific">Actinocorallia aurantiaca</name>
    <dbReference type="NCBI Taxonomy" id="46204"/>
    <lineage>
        <taxon>Bacteria</taxon>
        <taxon>Bacillati</taxon>
        <taxon>Actinomycetota</taxon>
        <taxon>Actinomycetes</taxon>
        <taxon>Streptosporangiales</taxon>
        <taxon>Thermomonosporaceae</taxon>
        <taxon>Actinocorallia</taxon>
    </lineage>
</organism>
<evidence type="ECO:0000313" key="3">
    <source>
        <dbReference type="EMBL" id="GAA2729862.1"/>
    </source>
</evidence>
<protein>
    <submittedName>
        <fullName evidence="3">Glucosylglycerol-phosphate synthase</fullName>
    </submittedName>
</protein>
<name>A0ABP6GRH4_9ACTN</name>
<dbReference type="SUPFAM" id="SSF53756">
    <property type="entry name" value="UDP-Glycosyltransferase/glycogen phosphorylase"/>
    <property type="match status" value="1"/>
</dbReference>
<evidence type="ECO:0000259" key="2">
    <source>
        <dbReference type="Pfam" id="PF05116"/>
    </source>
</evidence>
<dbReference type="Gene3D" id="3.40.50.2000">
    <property type="entry name" value="Glycogen Phosphorylase B"/>
    <property type="match status" value="2"/>
</dbReference>
<dbReference type="EMBL" id="BAAATZ010000016">
    <property type="protein sequence ID" value="GAA2729862.1"/>
    <property type="molecule type" value="Genomic_DNA"/>
</dbReference>
<gene>
    <name evidence="3" type="primary">ggpS</name>
    <name evidence="3" type="ORF">GCM10010439_41570</name>
</gene>
<keyword evidence="4" id="KW-1185">Reference proteome</keyword>
<dbReference type="NCBIfam" id="TIGR01484">
    <property type="entry name" value="HAD-SF-IIB"/>
    <property type="match status" value="1"/>
</dbReference>
<dbReference type="InterPro" id="IPR006380">
    <property type="entry name" value="SPP-like_dom"/>
</dbReference>
<reference evidence="4" key="1">
    <citation type="journal article" date="2019" name="Int. J. Syst. Evol. Microbiol.">
        <title>The Global Catalogue of Microorganisms (GCM) 10K type strain sequencing project: providing services to taxonomists for standard genome sequencing and annotation.</title>
        <authorList>
            <consortium name="The Broad Institute Genomics Platform"/>
            <consortium name="The Broad Institute Genome Sequencing Center for Infectious Disease"/>
            <person name="Wu L."/>
            <person name="Ma J."/>
        </authorList>
    </citation>
    <scope>NUCLEOTIDE SEQUENCE [LARGE SCALE GENOMIC DNA]</scope>
    <source>
        <strain evidence="4">JCM 8201</strain>
    </source>
</reference>
<dbReference type="InterPro" id="IPR023214">
    <property type="entry name" value="HAD_sf"/>
</dbReference>
<dbReference type="PANTHER" id="PTHR10788">
    <property type="entry name" value="TREHALOSE-6-PHOSPHATE SYNTHASE"/>
    <property type="match status" value="1"/>
</dbReference>
<comment type="similarity">
    <text evidence="1">Belongs to the glycosyltransferase 20 family.</text>
</comment>
<proteinExistence type="inferred from homology"/>
<comment type="caution">
    <text evidence="3">The sequence shown here is derived from an EMBL/GenBank/DDBJ whole genome shotgun (WGS) entry which is preliminary data.</text>
</comment>
<dbReference type="InterPro" id="IPR001830">
    <property type="entry name" value="Glyco_trans_20"/>
</dbReference>
<dbReference type="Proteomes" id="UP001501842">
    <property type="component" value="Unassembled WGS sequence"/>
</dbReference>
<dbReference type="SUPFAM" id="SSF56784">
    <property type="entry name" value="HAD-like"/>
    <property type="match status" value="1"/>
</dbReference>
<evidence type="ECO:0000313" key="4">
    <source>
        <dbReference type="Proteomes" id="UP001501842"/>
    </source>
</evidence>
<feature type="domain" description="Sucrose phosphatase-like" evidence="2">
    <location>
        <begin position="1"/>
        <end position="176"/>
    </location>
</feature>
<accession>A0ABP6GRH4</accession>
<dbReference type="Pfam" id="PF00982">
    <property type="entry name" value="Glyco_transf_20"/>
    <property type="match status" value="1"/>
</dbReference>
<dbReference type="InterPro" id="IPR006379">
    <property type="entry name" value="HAD-SF_hydro_IIB"/>
</dbReference>